<evidence type="ECO:0000313" key="4">
    <source>
        <dbReference type="Proteomes" id="UP000305675"/>
    </source>
</evidence>
<dbReference type="PROSITE" id="PS51257">
    <property type="entry name" value="PROKAR_LIPOPROTEIN"/>
    <property type="match status" value="1"/>
</dbReference>
<proteinExistence type="predicted"/>
<evidence type="ECO:0000259" key="2">
    <source>
        <dbReference type="Pfam" id="PF02357"/>
    </source>
</evidence>
<dbReference type="OrthoDB" id="9790639at2"/>
<dbReference type="Pfam" id="PF02357">
    <property type="entry name" value="NusG"/>
    <property type="match status" value="1"/>
</dbReference>
<keyword evidence="1" id="KW-0804">Transcription</keyword>
<evidence type="ECO:0000313" key="3">
    <source>
        <dbReference type="EMBL" id="TKB53934.1"/>
    </source>
</evidence>
<accession>A0A4V5NVZ6</accession>
<dbReference type="EMBL" id="SWCJ01000010">
    <property type="protein sequence ID" value="TKB53934.1"/>
    <property type="molecule type" value="Genomic_DNA"/>
</dbReference>
<gene>
    <name evidence="3" type="ORF">FCL42_13335</name>
</gene>
<dbReference type="GO" id="GO:0006354">
    <property type="term" value="P:DNA-templated transcription elongation"/>
    <property type="evidence" value="ECO:0007669"/>
    <property type="project" value="InterPro"/>
</dbReference>
<dbReference type="Proteomes" id="UP000305675">
    <property type="component" value="Unassembled WGS sequence"/>
</dbReference>
<dbReference type="Gene3D" id="3.30.70.940">
    <property type="entry name" value="NusG, N-terminal domain"/>
    <property type="match status" value="1"/>
</dbReference>
<feature type="domain" description="NusG-like N-terminal" evidence="2">
    <location>
        <begin position="27"/>
        <end position="108"/>
    </location>
</feature>
<name>A0A4V5NVZ6_9GAMM</name>
<keyword evidence="4" id="KW-1185">Reference proteome</keyword>
<evidence type="ECO:0000256" key="1">
    <source>
        <dbReference type="ARBA" id="ARBA00023163"/>
    </source>
</evidence>
<dbReference type="InterPro" id="IPR036735">
    <property type="entry name" value="NGN_dom_sf"/>
</dbReference>
<comment type="caution">
    <text evidence="3">The sequence shown here is derived from an EMBL/GenBank/DDBJ whole genome shotgun (WGS) entry which is preliminary data.</text>
</comment>
<protein>
    <recommendedName>
        <fullName evidence="2">NusG-like N-terminal domain-containing protein</fullName>
    </recommendedName>
</protein>
<dbReference type="AlphaFoldDB" id="A0A4V5NVZ6"/>
<reference evidence="3 4" key="1">
    <citation type="submission" date="2019-04" db="EMBL/GenBank/DDBJ databases">
        <authorList>
            <person name="Hwang J.C."/>
        </authorList>
    </citation>
    <scope>NUCLEOTIDE SEQUENCE [LARGE SCALE GENOMIC DNA]</scope>
    <source>
        <strain evidence="3 4">IMCC35002</strain>
    </source>
</reference>
<organism evidence="3 4">
    <name type="scientific">Ferrimonas aestuarii</name>
    <dbReference type="NCBI Taxonomy" id="2569539"/>
    <lineage>
        <taxon>Bacteria</taxon>
        <taxon>Pseudomonadati</taxon>
        <taxon>Pseudomonadota</taxon>
        <taxon>Gammaproteobacteria</taxon>
        <taxon>Alteromonadales</taxon>
        <taxon>Ferrimonadaceae</taxon>
        <taxon>Ferrimonas</taxon>
    </lineage>
</organism>
<dbReference type="SUPFAM" id="SSF82679">
    <property type="entry name" value="N-utilization substance G protein NusG, N-terminal domain"/>
    <property type="match status" value="1"/>
</dbReference>
<dbReference type="InterPro" id="IPR006645">
    <property type="entry name" value="NGN-like_dom"/>
</dbReference>
<sequence>MAKVSQWWQSLWMACTRKIVGTLIMLEWFLFKVNARSEYRITALCRQLDLRTFLPVVTKAQSASAPTLLFPGYLFIRVDPYSPRWRQVQHLDGVQALVRTAGEIRPVELSLILSLKRRLKPKATKVLQIPEPGQSIQLNYFGFEQIDAIFEEPCANERCRILINILGGERSLTVPIQAVV</sequence>